<dbReference type="PROSITE" id="PS00636">
    <property type="entry name" value="DNAJ_1"/>
    <property type="match status" value="1"/>
</dbReference>
<dbReference type="InterPro" id="IPR018253">
    <property type="entry name" value="DnaJ_domain_CS"/>
</dbReference>
<evidence type="ECO:0000313" key="3">
    <source>
        <dbReference type="Proteomes" id="UP000654075"/>
    </source>
</evidence>
<dbReference type="CDD" id="cd10747">
    <property type="entry name" value="DnaJ_C"/>
    <property type="match status" value="1"/>
</dbReference>
<evidence type="ECO:0000259" key="1">
    <source>
        <dbReference type="PROSITE" id="PS50076"/>
    </source>
</evidence>
<dbReference type="Gene3D" id="1.10.287.110">
    <property type="entry name" value="DnaJ domain"/>
    <property type="match status" value="1"/>
</dbReference>
<sequence>MQSSLKRMFGLAKPLTNAQKMAGLVMRGRRVSDGDKCSAVFQKVYDLEAAALDKDIYEVLGLQDDADESEIKKVYRKLSVKYHPDKNPDEASKVKFAEIRDAYEILNDPDKKILYDTGGMEAVKKAEKEEVQKGDDVRMNLAVSLEDLYNSGVHEARIERRIVCRGCRVKPDSPKCQGCNRCPNEVRLVNRQVGPGMFMQQQEEVQSKEKCKVENTLIEVQLEKGMRDGETLTFPRMAEQRPGQIPGSVMFTLKASKHAEFERRGDDLHMNTQVTLKEALLGWTKMVRHMDGHQIEIGTTSVTKPFQLMKVASEGMPLRDDPASFGNLFVRVEVVFPKQLASDQQEKISKIFAP</sequence>
<dbReference type="OMA" id="CKCRNEI"/>
<dbReference type="Pfam" id="PF00226">
    <property type="entry name" value="DnaJ"/>
    <property type="match status" value="1"/>
</dbReference>
<dbReference type="Pfam" id="PF01556">
    <property type="entry name" value="DnaJ_C"/>
    <property type="match status" value="1"/>
</dbReference>
<dbReference type="Gene3D" id="2.60.260.20">
    <property type="entry name" value="Urease metallochaperone UreE, N-terminal domain"/>
    <property type="match status" value="2"/>
</dbReference>
<gene>
    <name evidence="2" type="ORF">PGLA1383_LOCUS41441</name>
</gene>
<dbReference type="SUPFAM" id="SSF46565">
    <property type="entry name" value="Chaperone J-domain"/>
    <property type="match status" value="1"/>
</dbReference>
<dbReference type="SMART" id="SM00271">
    <property type="entry name" value="DnaJ"/>
    <property type="match status" value="1"/>
</dbReference>
<dbReference type="InterPro" id="IPR001623">
    <property type="entry name" value="DnaJ_domain"/>
</dbReference>
<dbReference type="GO" id="GO:0051082">
    <property type="term" value="F:unfolded protein binding"/>
    <property type="evidence" value="ECO:0007669"/>
    <property type="project" value="InterPro"/>
</dbReference>
<comment type="caution">
    <text evidence="2">The sequence shown here is derived from an EMBL/GenBank/DDBJ whole genome shotgun (WGS) entry which is preliminary data.</text>
</comment>
<evidence type="ECO:0000313" key="2">
    <source>
        <dbReference type="EMBL" id="CAE8624296.1"/>
    </source>
</evidence>
<name>A0A813GNQ5_POLGL</name>
<organism evidence="2 3">
    <name type="scientific">Polarella glacialis</name>
    <name type="common">Dinoflagellate</name>
    <dbReference type="NCBI Taxonomy" id="89957"/>
    <lineage>
        <taxon>Eukaryota</taxon>
        <taxon>Sar</taxon>
        <taxon>Alveolata</taxon>
        <taxon>Dinophyceae</taxon>
        <taxon>Suessiales</taxon>
        <taxon>Suessiaceae</taxon>
        <taxon>Polarella</taxon>
    </lineage>
</organism>
<dbReference type="AlphaFoldDB" id="A0A813GNQ5"/>
<dbReference type="PANTHER" id="PTHR43888">
    <property type="entry name" value="DNAJ-LIKE-2, ISOFORM A-RELATED"/>
    <property type="match status" value="1"/>
</dbReference>
<dbReference type="Proteomes" id="UP000654075">
    <property type="component" value="Unassembled WGS sequence"/>
</dbReference>
<protein>
    <recommendedName>
        <fullName evidence="1">J domain-containing protein</fullName>
    </recommendedName>
</protein>
<dbReference type="InterPro" id="IPR036869">
    <property type="entry name" value="J_dom_sf"/>
</dbReference>
<dbReference type="InterPro" id="IPR008971">
    <property type="entry name" value="HSP40/DnaJ_pept-bd"/>
</dbReference>
<proteinExistence type="predicted"/>
<reference evidence="2" key="1">
    <citation type="submission" date="2021-02" db="EMBL/GenBank/DDBJ databases">
        <authorList>
            <person name="Dougan E. K."/>
            <person name="Rhodes N."/>
            <person name="Thang M."/>
            <person name="Chan C."/>
        </authorList>
    </citation>
    <scope>NUCLEOTIDE SEQUENCE</scope>
</reference>
<dbReference type="GO" id="GO:0006457">
    <property type="term" value="P:protein folding"/>
    <property type="evidence" value="ECO:0007669"/>
    <property type="project" value="InterPro"/>
</dbReference>
<dbReference type="InterPro" id="IPR044713">
    <property type="entry name" value="DNJA1/2-like"/>
</dbReference>
<dbReference type="EMBL" id="CAJNNV010028353">
    <property type="protein sequence ID" value="CAE8624296.1"/>
    <property type="molecule type" value="Genomic_DNA"/>
</dbReference>
<dbReference type="PRINTS" id="PR00625">
    <property type="entry name" value="JDOMAIN"/>
</dbReference>
<dbReference type="OrthoDB" id="550424at2759"/>
<dbReference type="InterPro" id="IPR002939">
    <property type="entry name" value="DnaJ_C"/>
</dbReference>
<accession>A0A813GNQ5</accession>
<keyword evidence="3" id="KW-1185">Reference proteome</keyword>
<dbReference type="SUPFAM" id="SSF49493">
    <property type="entry name" value="HSP40/DnaJ peptide-binding domain"/>
    <property type="match status" value="2"/>
</dbReference>
<dbReference type="FunFam" id="2.60.260.20:FF:000013">
    <property type="entry name" value="DnaJ subfamily B member 11"/>
    <property type="match status" value="1"/>
</dbReference>
<dbReference type="CDD" id="cd06257">
    <property type="entry name" value="DnaJ"/>
    <property type="match status" value="1"/>
</dbReference>
<dbReference type="GO" id="GO:0030544">
    <property type="term" value="F:Hsp70 protein binding"/>
    <property type="evidence" value="ECO:0007669"/>
    <property type="project" value="InterPro"/>
</dbReference>
<dbReference type="PROSITE" id="PS50076">
    <property type="entry name" value="DNAJ_2"/>
    <property type="match status" value="1"/>
</dbReference>
<feature type="domain" description="J" evidence="1">
    <location>
        <begin position="55"/>
        <end position="119"/>
    </location>
</feature>